<dbReference type="PRINTS" id="PR00753">
    <property type="entry name" value="ACCSYNTHASE"/>
</dbReference>
<evidence type="ECO:0000256" key="6">
    <source>
        <dbReference type="RuleBase" id="RU000481"/>
    </source>
</evidence>
<comment type="cofactor">
    <cofactor evidence="1 6">
        <name>pyridoxal 5'-phosphate</name>
        <dbReference type="ChEBI" id="CHEBI:597326"/>
    </cofactor>
</comment>
<keyword evidence="3 6" id="KW-0032">Aminotransferase</keyword>
<dbReference type="InterPro" id="IPR015422">
    <property type="entry name" value="PyrdxlP-dep_Trfase_small"/>
</dbReference>
<dbReference type="GO" id="GO:0008483">
    <property type="term" value="F:transaminase activity"/>
    <property type="evidence" value="ECO:0007669"/>
    <property type="project" value="UniProtKB-KW"/>
</dbReference>
<dbReference type="CDD" id="cd00609">
    <property type="entry name" value="AAT_like"/>
    <property type="match status" value="1"/>
</dbReference>
<dbReference type="EMBL" id="JACJKS010000005">
    <property type="protein sequence ID" value="MBM6948113.1"/>
    <property type="molecule type" value="Genomic_DNA"/>
</dbReference>
<dbReference type="GO" id="GO:0030170">
    <property type="term" value="F:pyridoxal phosphate binding"/>
    <property type="evidence" value="ECO:0007669"/>
    <property type="project" value="InterPro"/>
</dbReference>
<evidence type="ECO:0000256" key="3">
    <source>
        <dbReference type="ARBA" id="ARBA00022576"/>
    </source>
</evidence>
<comment type="similarity">
    <text evidence="2 6">Belongs to the class-I pyridoxal-phosphate-dependent aminotransferase family.</text>
</comment>
<dbReference type="Gene3D" id="3.90.1150.10">
    <property type="entry name" value="Aspartate Aminotransferase, domain 1"/>
    <property type="match status" value="1"/>
</dbReference>
<dbReference type="PANTHER" id="PTHR46383:SF1">
    <property type="entry name" value="ASPARTATE AMINOTRANSFERASE"/>
    <property type="match status" value="1"/>
</dbReference>
<evidence type="ECO:0000313" key="9">
    <source>
        <dbReference type="Proteomes" id="UP000705508"/>
    </source>
</evidence>
<dbReference type="GO" id="GO:0006520">
    <property type="term" value="P:amino acid metabolic process"/>
    <property type="evidence" value="ECO:0007669"/>
    <property type="project" value="InterPro"/>
</dbReference>
<dbReference type="InterPro" id="IPR004839">
    <property type="entry name" value="Aminotransferase_I/II_large"/>
</dbReference>
<dbReference type="PROSITE" id="PS00105">
    <property type="entry name" value="AA_TRANSFER_CLASS_1"/>
    <property type="match status" value="1"/>
</dbReference>
<keyword evidence="4 6" id="KW-0808">Transferase</keyword>
<gene>
    <name evidence="8" type="ORF">H6A20_05475</name>
</gene>
<dbReference type="InterPro" id="IPR015421">
    <property type="entry name" value="PyrdxlP-dep_Trfase_major"/>
</dbReference>
<dbReference type="InterPro" id="IPR015424">
    <property type="entry name" value="PyrdxlP-dep_Trfase"/>
</dbReference>
<name>A0A939BGC9_9CLOT</name>
<organism evidence="8 9">
    <name type="scientific">Mordavella massiliensis</name>
    <dbReference type="NCBI Taxonomy" id="1871024"/>
    <lineage>
        <taxon>Bacteria</taxon>
        <taxon>Bacillati</taxon>
        <taxon>Bacillota</taxon>
        <taxon>Clostridia</taxon>
        <taxon>Eubacteriales</taxon>
        <taxon>Clostridiaceae</taxon>
        <taxon>Mordavella</taxon>
    </lineage>
</organism>
<reference evidence="8" key="1">
    <citation type="submission" date="2020-08" db="EMBL/GenBank/DDBJ databases">
        <authorList>
            <person name="Cejkova D."/>
            <person name="Kubasova T."/>
            <person name="Jahodarova E."/>
            <person name="Rychlik I."/>
        </authorList>
    </citation>
    <scope>NUCLEOTIDE SEQUENCE</scope>
    <source>
        <strain evidence="8">An582</strain>
    </source>
</reference>
<reference evidence="8" key="2">
    <citation type="journal article" date="2021" name="Sci. Rep.">
        <title>The distribution of antibiotic resistance genes in chicken gut microbiota commensals.</title>
        <authorList>
            <person name="Juricova H."/>
            <person name="Matiasovicova J."/>
            <person name="Kubasova T."/>
            <person name="Cejkova D."/>
            <person name="Rychlik I."/>
        </authorList>
    </citation>
    <scope>NUCLEOTIDE SEQUENCE</scope>
    <source>
        <strain evidence="8">An582</strain>
    </source>
</reference>
<dbReference type="Pfam" id="PF00155">
    <property type="entry name" value="Aminotran_1_2"/>
    <property type="match status" value="1"/>
</dbReference>
<dbReference type="Gene3D" id="3.40.640.10">
    <property type="entry name" value="Type I PLP-dependent aspartate aminotransferase-like (Major domain)"/>
    <property type="match status" value="1"/>
</dbReference>
<evidence type="ECO:0000256" key="2">
    <source>
        <dbReference type="ARBA" id="ARBA00007441"/>
    </source>
</evidence>
<sequence>MISERIQKIEPSKTVELTARTARMRREGIPVTGLNVGEPDFDTPPHICRAAKEAIDSGFTRYTPVMGIPELREAIAGKLARENKVRYATDEITIGPGAKQCIYAALLALCDPGDEVIIPYPCWVSYTEMVRMAGGVPVPVRTAEDFSLDPEAVRAAVTERTKAVLINTPNNPTGAVYSKESLEALARLAGESDFYIISDEVYECMVYDGRKHVSVSSLSEDARRRTVLVNSFSKTYAMTGWRLGYLAADREVTAAVNVVQSQMVSAVNSIAQKAGAAALAGSQDCVADMVREYDRRRTYLSGRLNRIPGVSCRQGEGAFYLLPDVTAFLGRTYHGKKMEDDLDLAEYLLERARVAVVPGSAFLAPGHLRITYAASLETLKDAADAIEAALGELEPSV</sequence>
<dbReference type="FunFam" id="3.40.640.10:FF:000033">
    <property type="entry name" value="Aspartate aminotransferase"/>
    <property type="match status" value="1"/>
</dbReference>
<dbReference type="AlphaFoldDB" id="A0A939BGC9"/>
<dbReference type="SUPFAM" id="SSF53383">
    <property type="entry name" value="PLP-dependent transferases"/>
    <property type="match status" value="1"/>
</dbReference>
<dbReference type="Proteomes" id="UP000705508">
    <property type="component" value="Unassembled WGS sequence"/>
</dbReference>
<feature type="domain" description="Aminotransferase class I/classII large" evidence="7">
    <location>
        <begin position="31"/>
        <end position="386"/>
    </location>
</feature>
<dbReference type="InterPro" id="IPR004838">
    <property type="entry name" value="NHTrfase_class1_PyrdxlP-BS"/>
</dbReference>
<dbReference type="RefSeq" id="WP_204906135.1">
    <property type="nucleotide sequence ID" value="NZ_JACJKS010000005.1"/>
</dbReference>
<evidence type="ECO:0000256" key="4">
    <source>
        <dbReference type="ARBA" id="ARBA00022679"/>
    </source>
</evidence>
<dbReference type="InterPro" id="IPR050596">
    <property type="entry name" value="AspAT/PAT-like"/>
</dbReference>
<protein>
    <recommendedName>
        <fullName evidence="6">Aminotransferase</fullName>
        <ecNumber evidence="6">2.6.1.-</ecNumber>
    </recommendedName>
</protein>
<dbReference type="EC" id="2.6.1.-" evidence="6"/>
<accession>A0A939BGC9</accession>
<evidence type="ECO:0000256" key="5">
    <source>
        <dbReference type="ARBA" id="ARBA00022898"/>
    </source>
</evidence>
<comment type="caution">
    <text evidence="8">The sequence shown here is derived from an EMBL/GenBank/DDBJ whole genome shotgun (WGS) entry which is preliminary data.</text>
</comment>
<evidence type="ECO:0000259" key="7">
    <source>
        <dbReference type="Pfam" id="PF00155"/>
    </source>
</evidence>
<keyword evidence="5" id="KW-0663">Pyridoxal phosphate</keyword>
<dbReference type="PANTHER" id="PTHR46383">
    <property type="entry name" value="ASPARTATE AMINOTRANSFERASE"/>
    <property type="match status" value="1"/>
</dbReference>
<proteinExistence type="inferred from homology"/>
<evidence type="ECO:0000313" key="8">
    <source>
        <dbReference type="EMBL" id="MBM6948113.1"/>
    </source>
</evidence>
<evidence type="ECO:0000256" key="1">
    <source>
        <dbReference type="ARBA" id="ARBA00001933"/>
    </source>
</evidence>